<evidence type="ECO:0000313" key="1">
    <source>
        <dbReference type="EMBL" id="RSR12966.1"/>
    </source>
</evidence>
<name>A0A429M737_ACIBA</name>
<dbReference type="Gene3D" id="3.40.630.10">
    <property type="entry name" value="Zn peptidases"/>
    <property type="match status" value="1"/>
</dbReference>
<dbReference type="PANTHER" id="PTHR11014:SF63">
    <property type="entry name" value="METALLOPEPTIDASE, PUTATIVE (AFU_ORTHOLOGUE AFUA_6G09600)-RELATED"/>
    <property type="match status" value="1"/>
</dbReference>
<comment type="caution">
    <text evidence="1">The sequence shown here is derived from an EMBL/GenBank/DDBJ whole genome shotgun (WGS) entry which is preliminary data.</text>
</comment>
<dbReference type="SUPFAM" id="SSF53187">
    <property type="entry name" value="Zn-dependent exopeptidases"/>
    <property type="match status" value="1"/>
</dbReference>
<sequence length="148" mass="15879">KNGMFLGLSTLISGYGTLLHAEASPTNLPAVSQKALTIIDGQTEWLNKVYKDIHEHPELGFMEKRTSAIVAKELKSLGFDVKTGIAKTGVVGILKNGEGPTVMYRADMDANTVEEATGLPYASKVRVKLDDGTETPVAHMCGHDAHVT</sequence>
<reference evidence="1 2" key="1">
    <citation type="submission" date="2018-10" db="EMBL/GenBank/DDBJ databases">
        <title>GWAS and RNA-Seq identify cryptic mechanisms of antimicrobial resistance in Acinetobacter baumannii.</title>
        <authorList>
            <person name="Sahl J.W."/>
        </authorList>
    </citation>
    <scope>NUCLEOTIDE SEQUENCE [LARGE SCALE GENOMIC DNA]</scope>
    <source>
        <strain evidence="1 2">TG28175</strain>
    </source>
</reference>
<evidence type="ECO:0000313" key="2">
    <source>
        <dbReference type="Proteomes" id="UP000280073"/>
    </source>
</evidence>
<dbReference type="EMBL" id="RFDI01002662">
    <property type="protein sequence ID" value="RSR12966.1"/>
    <property type="molecule type" value="Genomic_DNA"/>
</dbReference>
<dbReference type="Proteomes" id="UP000280073">
    <property type="component" value="Unassembled WGS sequence"/>
</dbReference>
<proteinExistence type="predicted"/>
<accession>A0A429M737</accession>
<feature type="non-terminal residue" evidence="1">
    <location>
        <position position="1"/>
    </location>
</feature>
<gene>
    <name evidence="1" type="ORF">EA686_29375</name>
</gene>
<feature type="non-terminal residue" evidence="1">
    <location>
        <position position="148"/>
    </location>
</feature>
<dbReference type="PANTHER" id="PTHR11014">
    <property type="entry name" value="PEPTIDASE M20 FAMILY MEMBER"/>
    <property type="match status" value="1"/>
</dbReference>
<dbReference type="AlphaFoldDB" id="A0A429M737"/>
<organism evidence="1 2">
    <name type="scientific">Acinetobacter baumannii</name>
    <dbReference type="NCBI Taxonomy" id="470"/>
    <lineage>
        <taxon>Bacteria</taxon>
        <taxon>Pseudomonadati</taxon>
        <taxon>Pseudomonadota</taxon>
        <taxon>Gammaproteobacteria</taxon>
        <taxon>Moraxellales</taxon>
        <taxon>Moraxellaceae</taxon>
        <taxon>Acinetobacter</taxon>
        <taxon>Acinetobacter calcoaceticus/baumannii complex</taxon>
    </lineage>
</organism>
<dbReference type="InterPro" id="IPR017439">
    <property type="entry name" value="Amidohydrolase"/>
</dbReference>
<protein>
    <submittedName>
        <fullName evidence="1">Peptidase M20</fullName>
    </submittedName>
</protein>
<dbReference type="GO" id="GO:0016787">
    <property type="term" value="F:hydrolase activity"/>
    <property type="evidence" value="ECO:0007669"/>
    <property type="project" value="InterPro"/>
</dbReference>